<comment type="similarity">
    <text evidence="1">Belongs to the AHA1 family.</text>
</comment>
<name>A0A150TMW4_SORCE</name>
<reference evidence="3 4" key="1">
    <citation type="submission" date="2014-02" db="EMBL/GenBank/DDBJ databases">
        <title>The small core and large imbalanced accessory genome model reveals a collaborative survival strategy of Sorangium cellulosum strains in nature.</title>
        <authorList>
            <person name="Han K."/>
            <person name="Peng R."/>
            <person name="Blom J."/>
            <person name="Li Y.-Z."/>
        </authorList>
    </citation>
    <scope>NUCLEOTIDE SEQUENCE [LARGE SCALE GENOMIC DNA]</scope>
    <source>
        <strain evidence="3 4">So0007-03</strain>
    </source>
</reference>
<gene>
    <name evidence="3" type="ORF">BE21_03345</name>
</gene>
<protein>
    <submittedName>
        <fullName evidence="3">ATPase</fullName>
    </submittedName>
</protein>
<evidence type="ECO:0000313" key="3">
    <source>
        <dbReference type="EMBL" id="KYG06039.1"/>
    </source>
</evidence>
<dbReference type="Gene3D" id="3.30.530.20">
    <property type="match status" value="1"/>
</dbReference>
<evidence type="ECO:0000256" key="1">
    <source>
        <dbReference type="ARBA" id="ARBA00006817"/>
    </source>
</evidence>
<dbReference type="AlphaFoldDB" id="A0A150TMW4"/>
<dbReference type="Pfam" id="PF08327">
    <property type="entry name" value="AHSA1"/>
    <property type="match status" value="1"/>
</dbReference>
<feature type="domain" description="Activator of Hsp90 ATPase homologue 1/2-like C-terminal" evidence="2">
    <location>
        <begin position="29"/>
        <end position="161"/>
    </location>
</feature>
<dbReference type="SUPFAM" id="SSF55961">
    <property type="entry name" value="Bet v1-like"/>
    <property type="match status" value="1"/>
</dbReference>
<evidence type="ECO:0000313" key="4">
    <source>
        <dbReference type="Proteomes" id="UP000075502"/>
    </source>
</evidence>
<dbReference type="EMBL" id="JEME01001810">
    <property type="protein sequence ID" value="KYG06039.1"/>
    <property type="molecule type" value="Genomic_DNA"/>
</dbReference>
<dbReference type="Proteomes" id="UP000075502">
    <property type="component" value="Unassembled WGS sequence"/>
</dbReference>
<comment type="caution">
    <text evidence="3">The sequence shown here is derived from an EMBL/GenBank/DDBJ whole genome shotgun (WGS) entry which is preliminary data.</text>
</comment>
<proteinExistence type="inferred from homology"/>
<dbReference type="InterPro" id="IPR023393">
    <property type="entry name" value="START-like_dom_sf"/>
</dbReference>
<accession>A0A150TMW4</accession>
<dbReference type="CDD" id="cd07826">
    <property type="entry name" value="SRPBCC_CalC_Aha1-like_9"/>
    <property type="match status" value="1"/>
</dbReference>
<dbReference type="InterPro" id="IPR013538">
    <property type="entry name" value="ASHA1/2-like_C"/>
</dbReference>
<sequence length="167" mass="18794">MVATSAANKNSFQVTTPSEQEIHMTRLFNAPRHLVFEAMTKPEHVKRWWGCLGEGYGVSVCEIDLRPGGAWRFVNRHPHGEAAFHGEYKEITPPSRLVYTEIFEMFPDTVSLVTSVLTEEGGKTRVTTTTRYPSKEVRDAVIASGMEHGAALSYDRLEDLVAQLQQR</sequence>
<evidence type="ECO:0000259" key="2">
    <source>
        <dbReference type="Pfam" id="PF08327"/>
    </source>
</evidence>
<organism evidence="3 4">
    <name type="scientific">Sorangium cellulosum</name>
    <name type="common">Polyangium cellulosum</name>
    <dbReference type="NCBI Taxonomy" id="56"/>
    <lineage>
        <taxon>Bacteria</taxon>
        <taxon>Pseudomonadati</taxon>
        <taxon>Myxococcota</taxon>
        <taxon>Polyangia</taxon>
        <taxon>Polyangiales</taxon>
        <taxon>Polyangiaceae</taxon>
        <taxon>Sorangium</taxon>
    </lineage>
</organism>